<sequence>MIARLLRMVCCANPSEGVARQRMQVTHVGETARCFLHLSFPMASDVAVSRE</sequence>
<name>A0A179H2B2_PURLI</name>
<proteinExistence type="predicted"/>
<protein>
    <submittedName>
        <fullName evidence="1">Uncharacterized protein</fullName>
    </submittedName>
</protein>
<reference evidence="1 3" key="1">
    <citation type="submission" date="2016-01" db="EMBL/GenBank/DDBJ databases">
        <title>Biosynthesis of antibiotic leucinostatins and their inhibition on Phytophthora in bio-control Purpureocillium lilacinum.</title>
        <authorList>
            <person name="Wang G."/>
            <person name="Liu Z."/>
            <person name="Lin R."/>
            <person name="Li E."/>
            <person name="Mao Z."/>
            <person name="Ling J."/>
            <person name="Yin W."/>
            <person name="Xie B."/>
        </authorList>
    </citation>
    <scope>NUCLEOTIDE SEQUENCE [LARGE SCALE GENOMIC DNA]</scope>
    <source>
        <strain evidence="1">PLBJ-1</strain>
        <strain evidence="2">PLFJ-1</strain>
    </source>
</reference>
<evidence type="ECO:0000313" key="3">
    <source>
        <dbReference type="Proteomes" id="UP000078240"/>
    </source>
</evidence>
<accession>A0A179H2B2</accession>
<dbReference type="Proteomes" id="UP000078340">
    <property type="component" value="Unassembled WGS sequence"/>
</dbReference>
<comment type="caution">
    <text evidence="1">The sequence shown here is derived from an EMBL/GenBank/DDBJ whole genome shotgun (WGS) entry which is preliminary data.</text>
</comment>
<gene>
    <name evidence="1" type="ORF">VFPBJ_03164</name>
    <name evidence="2" type="ORF">VFPFJ_05343</name>
</gene>
<dbReference type="EMBL" id="LSBI01000004">
    <property type="protein sequence ID" value="OAQ91184.1"/>
    <property type="molecule type" value="Genomic_DNA"/>
</dbReference>
<evidence type="ECO:0000313" key="2">
    <source>
        <dbReference type="EMBL" id="OAQ91184.1"/>
    </source>
</evidence>
<dbReference type="EMBL" id="LSBH01000002">
    <property type="protein sequence ID" value="OAQ84396.1"/>
    <property type="molecule type" value="Genomic_DNA"/>
</dbReference>
<evidence type="ECO:0000313" key="1">
    <source>
        <dbReference type="EMBL" id="OAQ84396.1"/>
    </source>
</evidence>
<dbReference type="AlphaFoldDB" id="A0A179H2B2"/>
<organism evidence="1 3">
    <name type="scientific">Purpureocillium lilacinum</name>
    <name type="common">Paecilomyces lilacinus</name>
    <dbReference type="NCBI Taxonomy" id="33203"/>
    <lineage>
        <taxon>Eukaryota</taxon>
        <taxon>Fungi</taxon>
        <taxon>Dikarya</taxon>
        <taxon>Ascomycota</taxon>
        <taxon>Pezizomycotina</taxon>
        <taxon>Sordariomycetes</taxon>
        <taxon>Hypocreomycetidae</taxon>
        <taxon>Hypocreales</taxon>
        <taxon>Ophiocordycipitaceae</taxon>
        <taxon>Purpureocillium</taxon>
    </lineage>
</organism>
<dbReference type="Proteomes" id="UP000078240">
    <property type="component" value="Unassembled WGS sequence"/>
</dbReference>